<dbReference type="GO" id="GO:0005524">
    <property type="term" value="F:ATP binding"/>
    <property type="evidence" value="ECO:0007669"/>
    <property type="project" value="UniProtKB-KW"/>
</dbReference>
<name>I0YLQ6_COCSC</name>
<evidence type="ECO:0000256" key="1">
    <source>
        <dbReference type="ARBA" id="ARBA00008239"/>
    </source>
</evidence>
<dbReference type="Proteomes" id="UP000007264">
    <property type="component" value="Unassembled WGS sequence"/>
</dbReference>
<keyword evidence="9" id="KW-1185">Reference proteome</keyword>
<dbReference type="RefSeq" id="XP_005643869.1">
    <property type="nucleotide sequence ID" value="XM_005643812.1"/>
</dbReference>
<dbReference type="OrthoDB" id="28737at2759"/>
<feature type="binding site" evidence="5">
    <location>
        <begin position="130"/>
        <end position="135"/>
    </location>
    <ligand>
        <name>ATP</name>
        <dbReference type="ChEBI" id="CHEBI:30616"/>
    </ligand>
</feature>
<gene>
    <name evidence="8" type="ORF">COCSUDRAFT_19714</name>
</gene>
<feature type="binding site" evidence="5">
    <location>
        <position position="108"/>
    </location>
    <ligand>
        <name>ATP</name>
        <dbReference type="ChEBI" id="CHEBI:30616"/>
    </ligand>
</feature>
<dbReference type="PROSITE" id="PS00298">
    <property type="entry name" value="HSP90"/>
    <property type="match status" value="1"/>
</dbReference>
<keyword evidence="3 5" id="KW-0067">ATP-binding</keyword>
<dbReference type="PANTHER" id="PTHR11528">
    <property type="entry name" value="HEAT SHOCK PROTEIN 90 FAMILY MEMBER"/>
    <property type="match status" value="1"/>
</dbReference>
<dbReference type="EMBL" id="AGSI01000019">
    <property type="protein sequence ID" value="EIE19325.1"/>
    <property type="molecule type" value="Genomic_DNA"/>
</dbReference>
<dbReference type="HAMAP" id="MF_00505">
    <property type="entry name" value="HSP90"/>
    <property type="match status" value="1"/>
</dbReference>
<dbReference type="Gene3D" id="1.20.120.790">
    <property type="entry name" value="Heat shock protein 90, C-terminal domain"/>
    <property type="match status" value="1"/>
</dbReference>
<feature type="binding site" evidence="5">
    <location>
        <position position="47"/>
    </location>
    <ligand>
        <name>ATP</name>
        <dbReference type="ChEBI" id="CHEBI:30616"/>
    </ligand>
</feature>
<dbReference type="InterPro" id="IPR020568">
    <property type="entry name" value="Ribosomal_Su5_D2-typ_SF"/>
</dbReference>
<dbReference type="KEGG" id="csl:COCSUDRAFT_19714"/>
<dbReference type="Pfam" id="PF13589">
    <property type="entry name" value="HATPase_c_3"/>
    <property type="match status" value="1"/>
</dbReference>
<dbReference type="PRINTS" id="PR00775">
    <property type="entry name" value="HEATSHOCK90"/>
</dbReference>
<dbReference type="InterPro" id="IPR019805">
    <property type="entry name" value="Heat_shock_protein_90_CS"/>
</dbReference>
<dbReference type="STRING" id="574566.I0YLQ6"/>
<dbReference type="GeneID" id="17037265"/>
<dbReference type="InterPro" id="IPR036890">
    <property type="entry name" value="HATPase_C_sf"/>
</dbReference>
<feature type="binding site" evidence="5">
    <location>
        <position position="385"/>
    </location>
    <ligand>
        <name>ATP</name>
        <dbReference type="ChEBI" id="CHEBI:30616"/>
    </ligand>
</feature>
<dbReference type="FunFam" id="3.30.565.10:FF:000005">
    <property type="entry name" value="Heat shock protein 90"/>
    <property type="match status" value="1"/>
</dbReference>
<keyword evidence="2 5" id="KW-0547">Nucleotide-binding</keyword>
<evidence type="ECO:0000256" key="4">
    <source>
        <dbReference type="ARBA" id="ARBA00023186"/>
    </source>
</evidence>
<dbReference type="eggNOG" id="KOG0019">
    <property type="taxonomic scope" value="Eukaryota"/>
</dbReference>
<dbReference type="GO" id="GO:0016887">
    <property type="term" value="F:ATP hydrolysis activity"/>
    <property type="evidence" value="ECO:0007669"/>
    <property type="project" value="InterPro"/>
</dbReference>
<reference evidence="8 9" key="1">
    <citation type="journal article" date="2012" name="Genome Biol.">
        <title>The genome of the polar eukaryotic microalga coccomyxa subellipsoidea reveals traits of cold adaptation.</title>
        <authorList>
            <person name="Blanc G."/>
            <person name="Agarkova I."/>
            <person name="Grimwood J."/>
            <person name="Kuo A."/>
            <person name="Brueggeman A."/>
            <person name="Dunigan D."/>
            <person name="Gurnon J."/>
            <person name="Ladunga I."/>
            <person name="Lindquist E."/>
            <person name="Lucas S."/>
            <person name="Pangilinan J."/>
            <person name="Proschold T."/>
            <person name="Salamov A."/>
            <person name="Schmutz J."/>
            <person name="Weeks D."/>
            <person name="Yamada T."/>
            <person name="Claverie J.M."/>
            <person name="Grigoriev I."/>
            <person name="Van Etten J."/>
            <person name="Lomsadze A."/>
            <person name="Borodovsky M."/>
        </authorList>
    </citation>
    <scope>NUCLEOTIDE SEQUENCE [LARGE SCALE GENOMIC DNA]</scope>
    <source>
        <strain evidence="8 9">C-169</strain>
    </source>
</reference>
<comment type="similarity">
    <text evidence="1">Belongs to the heat shock protein 90 family.</text>
</comment>
<feature type="binding site" evidence="5">
    <location>
        <position position="89"/>
    </location>
    <ligand>
        <name>ATP</name>
        <dbReference type="ChEBI" id="CHEBI:30616"/>
    </ligand>
</feature>
<dbReference type="FunFam" id="1.20.120.790:FF:000001">
    <property type="entry name" value="Heat shock protein 90 alpha"/>
    <property type="match status" value="1"/>
</dbReference>
<feature type="binding site" evidence="5">
    <location>
        <begin position="109"/>
        <end position="110"/>
    </location>
    <ligand>
        <name>ATP</name>
        <dbReference type="ChEBI" id="CHEBI:30616"/>
    </ligand>
</feature>
<dbReference type="GO" id="GO:0140662">
    <property type="term" value="F:ATP-dependent protein folding chaperone"/>
    <property type="evidence" value="ECO:0007669"/>
    <property type="project" value="InterPro"/>
</dbReference>
<feature type="binding site" evidence="5">
    <location>
        <position position="43"/>
    </location>
    <ligand>
        <name>ATP</name>
        <dbReference type="ChEBI" id="CHEBI:30616"/>
    </ligand>
</feature>
<dbReference type="SMART" id="SM00387">
    <property type="entry name" value="HATPase_c"/>
    <property type="match status" value="1"/>
</dbReference>
<feature type="binding site" evidence="5">
    <location>
        <position position="94"/>
    </location>
    <ligand>
        <name>ATP</name>
        <dbReference type="ChEBI" id="CHEBI:30616"/>
    </ligand>
</feature>
<evidence type="ECO:0000313" key="9">
    <source>
        <dbReference type="Proteomes" id="UP000007264"/>
    </source>
</evidence>
<evidence type="ECO:0000256" key="5">
    <source>
        <dbReference type="PIRSR" id="PIRSR002583-1"/>
    </source>
</evidence>
<evidence type="ECO:0000313" key="8">
    <source>
        <dbReference type="EMBL" id="EIE19325.1"/>
    </source>
</evidence>
<feature type="compositionally biased region" description="Basic and acidic residues" evidence="6">
    <location>
        <begin position="233"/>
        <end position="254"/>
    </location>
</feature>
<evidence type="ECO:0000256" key="6">
    <source>
        <dbReference type="SAM" id="MobiDB-lite"/>
    </source>
</evidence>
<dbReference type="Pfam" id="PF00183">
    <property type="entry name" value="HSP90"/>
    <property type="match status" value="1"/>
</dbReference>
<dbReference type="InterPro" id="IPR020575">
    <property type="entry name" value="Hsp90_N"/>
</dbReference>
<evidence type="ECO:0000259" key="7">
    <source>
        <dbReference type="SMART" id="SM00387"/>
    </source>
</evidence>
<dbReference type="SUPFAM" id="SSF54211">
    <property type="entry name" value="Ribosomal protein S5 domain 2-like"/>
    <property type="match status" value="1"/>
</dbReference>
<dbReference type="Gene3D" id="3.40.50.11260">
    <property type="match status" value="1"/>
</dbReference>
<dbReference type="AlphaFoldDB" id="I0YLQ6"/>
<dbReference type="NCBIfam" id="NF003555">
    <property type="entry name" value="PRK05218.1"/>
    <property type="match status" value="1"/>
</dbReference>
<comment type="caution">
    <text evidence="8">The sequence shown here is derived from an EMBL/GenBank/DDBJ whole genome shotgun (WGS) entry which is preliminary data.</text>
</comment>
<dbReference type="SUPFAM" id="SSF110942">
    <property type="entry name" value="HSP90 C-terminal domain"/>
    <property type="match status" value="1"/>
</dbReference>
<dbReference type="CDD" id="cd16927">
    <property type="entry name" value="HATPase_Hsp90-like"/>
    <property type="match status" value="1"/>
</dbReference>
<dbReference type="SUPFAM" id="SSF55874">
    <property type="entry name" value="ATPase domain of HSP90 chaperone/DNA topoisomerase II/histidine kinase"/>
    <property type="match status" value="1"/>
</dbReference>
<organism evidence="8 9">
    <name type="scientific">Coccomyxa subellipsoidea (strain C-169)</name>
    <name type="common">Green microalga</name>
    <dbReference type="NCBI Taxonomy" id="574566"/>
    <lineage>
        <taxon>Eukaryota</taxon>
        <taxon>Viridiplantae</taxon>
        <taxon>Chlorophyta</taxon>
        <taxon>core chlorophytes</taxon>
        <taxon>Trebouxiophyceae</taxon>
        <taxon>Trebouxiophyceae incertae sedis</taxon>
        <taxon>Coccomyxaceae</taxon>
        <taxon>Coccomyxa</taxon>
        <taxon>Coccomyxa subellipsoidea</taxon>
    </lineage>
</organism>
<evidence type="ECO:0000256" key="2">
    <source>
        <dbReference type="ARBA" id="ARBA00022741"/>
    </source>
</evidence>
<keyword evidence="4" id="KW-0143">Chaperone</keyword>
<dbReference type="InterPro" id="IPR037196">
    <property type="entry name" value="HSP90_C"/>
</dbReference>
<dbReference type="InterPro" id="IPR001404">
    <property type="entry name" value="Hsp90_fam"/>
</dbReference>
<feature type="domain" description="Histidine kinase/HSP90-like ATPase" evidence="7">
    <location>
        <begin position="36"/>
        <end position="193"/>
    </location>
</feature>
<feature type="binding site" evidence="5">
    <location>
        <position position="183"/>
    </location>
    <ligand>
        <name>ATP</name>
        <dbReference type="ChEBI" id="CHEBI:30616"/>
    </ligand>
</feature>
<dbReference type="PIRSF" id="PIRSF002583">
    <property type="entry name" value="Hsp90"/>
    <property type="match status" value="1"/>
</dbReference>
<keyword evidence="8" id="KW-0346">Stress response</keyword>
<dbReference type="InterPro" id="IPR003594">
    <property type="entry name" value="HATPase_dom"/>
</dbReference>
<dbReference type="FunFam" id="3.30.230.80:FF:000001">
    <property type="entry name" value="Heat shock protein 90 alpha"/>
    <property type="match status" value="1"/>
</dbReference>
<feature type="region of interest" description="Disordered" evidence="6">
    <location>
        <begin position="232"/>
        <end position="268"/>
    </location>
</feature>
<dbReference type="Gene3D" id="3.30.230.80">
    <property type="match status" value="1"/>
</dbReference>
<sequence length="717" mass="80103">MHVCAAAATETKEETFTYQAEVDRLMDLIVNSLYSNREVFLRELVSNASDALDKLRFLSLTDSSVMAGEDAMEIRIKADSDARTIVIEDTGVGMTREDLLSSLGTIAKSGTAKFAEAVKESQGDANLIGQFGVGFYSAFLVADKVTVQTKNAADPSQWYWQSSSGSHQFVIREDEAKDLPRGTRITLHLKDDATELADAAKLGDLIKQYSEFIQFPIRLWSSKTEYEQVVDDEATKEKQAKADEEAKEAGKEAADPVEPATRSESKEVWDWRVQNDNKPLWTRTPKEIEQAEYNNFFKTTFREFLEPLAQSHFNVEGTIEFSALLFVPGMAPFEQQDWLAKSRNIRLFVKRVFISDEFDDDLMPRYLSFMKGIVDSSDLPLNVSREILQESRVVRVIKKQLVKRTLETLKEIAGRPEKDGKSDYETFWDSFGKFIKLGAIEDQANKKQIAELLRFPSSKSGDAMISLQQYVGRAKEGQKSIFYIAADSLSAAASAPFVEQLIKKDLEVLYLTEPIDEPAINNIGEFNEFKFVDVTREGLDLGDIPEEEKKKAEETTEALKPLTDFLKSTLGERVEKVAVSQRLTDSPCALVTSQFGWSAYQERVMRSQTLGDSRAAEYMKGRKTLEINPDHPIIRALSDKVNNDAAGAKAVAELMYDTALVTSGFTVESPREFAARIYNMVGLAVNASPAAADAAAAKPVIDPEILGADPNDPWKEQ</sequence>
<proteinExistence type="inferred from homology"/>
<dbReference type="GO" id="GO:0051082">
    <property type="term" value="F:unfolded protein binding"/>
    <property type="evidence" value="ECO:0007669"/>
    <property type="project" value="InterPro"/>
</dbReference>
<protein>
    <submittedName>
        <fullName evidence="8">Heat shock protein Hsp90</fullName>
    </submittedName>
</protein>
<accession>I0YLQ6</accession>
<evidence type="ECO:0000256" key="3">
    <source>
        <dbReference type="ARBA" id="ARBA00022840"/>
    </source>
</evidence>
<dbReference type="Gene3D" id="3.30.565.10">
    <property type="entry name" value="Histidine kinase-like ATPase, C-terminal domain"/>
    <property type="match status" value="1"/>
</dbReference>